<comment type="function">
    <text evidence="9">Acts as a magnesium transporter.</text>
</comment>
<comment type="caution">
    <text evidence="9">Lacks conserved residue(s) required for the propagation of feature annotation.</text>
</comment>
<dbReference type="NCBIfam" id="TIGR00400">
    <property type="entry name" value="mgtE"/>
    <property type="match status" value="1"/>
</dbReference>
<evidence type="ECO:0000259" key="10">
    <source>
        <dbReference type="PROSITE" id="PS51371"/>
    </source>
</evidence>
<keyword evidence="12" id="KW-1185">Reference proteome</keyword>
<keyword evidence="6 9" id="KW-1133">Transmembrane helix</keyword>
<dbReference type="SMART" id="SM00116">
    <property type="entry name" value="CBS"/>
    <property type="match status" value="1"/>
</dbReference>
<evidence type="ECO:0000313" key="11">
    <source>
        <dbReference type="EMBL" id="RAJ02473.1"/>
    </source>
</evidence>
<keyword evidence="7 9" id="KW-0472">Membrane</keyword>
<evidence type="ECO:0000256" key="8">
    <source>
        <dbReference type="PROSITE-ProRule" id="PRU00703"/>
    </source>
</evidence>
<accession>A0A327QGL3</accession>
<comment type="caution">
    <text evidence="11">The sequence shown here is derived from an EMBL/GenBank/DDBJ whole genome shotgun (WGS) entry which is preliminary data.</text>
</comment>
<dbReference type="PROSITE" id="PS51371">
    <property type="entry name" value="CBS"/>
    <property type="match status" value="1"/>
</dbReference>
<sequence length="458" mass="51215">MENEVLLEKYQELSHQQDHKELRAYLDDQLITDIVELISDEPEEGANIINLLTISRAAAAFRILEFPEQEEIIKELPATKIAELLNELPPDDRTSFLGELPSTAVKELIKLLDPEERRITLSLLGYPETSVGRIMTPDYLAVKQKWTVRRVLDHIRQNGKDSETIDVIYVIDDKGILLDDFRIREFLLVDPETEVSTLMDDRFVSLNANEDQEEAIQIFRMENRVALPVVDDSGVMLGIVTIDDMLWIANEEHTEDIQKIGGTEALDEPYLDISLLKLLKKRVGWLVILFFGEMLTATAMGFFEGELERAVVLALFIPLIISSGGNSGSQASTLIIQAMALGEIKLSDWWRVMRRELASGFLLGTVLGIIGFIRIIIWSMIFHSYGPHYILIGTTVGVTLLGVVMWGTITGSMLPIILKRAGADPATSSAPFVATLVDVTGLIIYFSVAYSLLNGILL</sequence>
<dbReference type="InterPro" id="IPR006667">
    <property type="entry name" value="SLC41_membr_dom"/>
</dbReference>
<dbReference type="InterPro" id="IPR000644">
    <property type="entry name" value="CBS_dom"/>
</dbReference>
<feature type="transmembrane region" description="Helical" evidence="9">
    <location>
        <begin position="357"/>
        <end position="377"/>
    </location>
</feature>
<dbReference type="SMART" id="SM00924">
    <property type="entry name" value="MgtE_N"/>
    <property type="match status" value="1"/>
</dbReference>
<keyword evidence="3 9" id="KW-0813">Transport</keyword>
<reference evidence="11 12" key="1">
    <citation type="submission" date="2018-06" db="EMBL/GenBank/DDBJ databases">
        <title>Genomic Encyclopedia of Archaeal and Bacterial Type Strains, Phase II (KMG-II): from individual species to whole genera.</title>
        <authorList>
            <person name="Goeker M."/>
        </authorList>
    </citation>
    <scope>NUCLEOTIDE SEQUENCE [LARGE SCALE GENOMIC DNA]</scope>
    <source>
        <strain evidence="11 12">DSM 23857</strain>
    </source>
</reference>
<comment type="subcellular location">
    <subcellularLocation>
        <location evidence="9">Cell membrane</location>
        <topology evidence="9">Multi-pass membrane protein</topology>
    </subcellularLocation>
    <subcellularLocation>
        <location evidence="1">Membrane</location>
        <topology evidence="1">Multi-pass membrane protein</topology>
    </subcellularLocation>
</comment>
<dbReference type="OrthoDB" id="9790355at2"/>
<dbReference type="SUPFAM" id="SSF161093">
    <property type="entry name" value="MgtE membrane domain-like"/>
    <property type="match status" value="1"/>
</dbReference>
<comment type="subunit">
    <text evidence="9">Homodimer.</text>
</comment>
<keyword evidence="9" id="KW-0479">Metal-binding</keyword>
<evidence type="ECO:0000256" key="6">
    <source>
        <dbReference type="ARBA" id="ARBA00022989"/>
    </source>
</evidence>
<dbReference type="GO" id="GO:0046872">
    <property type="term" value="F:metal ion binding"/>
    <property type="evidence" value="ECO:0007669"/>
    <property type="project" value="UniProtKB-KW"/>
</dbReference>
<dbReference type="GO" id="GO:0005886">
    <property type="term" value="C:plasma membrane"/>
    <property type="evidence" value="ECO:0007669"/>
    <property type="project" value="UniProtKB-SubCell"/>
</dbReference>
<dbReference type="Proteomes" id="UP000249547">
    <property type="component" value="Unassembled WGS sequence"/>
</dbReference>
<dbReference type="Gene3D" id="3.10.580.10">
    <property type="entry name" value="CBS-domain"/>
    <property type="match status" value="1"/>
</dbReference>
<dbReference type="InterPro" id="IPR006669">
    <property type="entry name" value="MgtE_transporter"/>
</dbReference>
<evidence type="ECO:0000256" key="9">
    <source>
        <dbReference type="RuleBase" id="RU362011"/>
    </source>
</evidence>
<dbReference type="PANTHER" id="PTHR43773">
    <property type="entry name" value="MAGNESIUM TRANSPORTER MGTE"/>
    <property type="match status" value="1"/>
</dbReference>
<evidence type="ECO:0000256" key="5">
    <source>
        <dbReference type="ARBA" id="ARBA00022842"/>
    </source>
</evidence>
<gene>
    <name evidence="11" type="ORF">LX64_03491</name>
</gene>
<evidence type="ECO:0000256" key="2">
    <source>
        <dbReference type="ARBA" id="ARBA00009749"/>
    </source>
</evidence>
<keyword evidence="8" id="KW-0129">CBS domain</keyword>
<dbReference type="Pfam" id="PF01769">
    <property type="entry name" value="MgtE"/>
    <property type="match status" value="1"/>
</dbReference>
<comment type="similarity">
    <text evidence="2 9">Belongs to the SLC41A transporter family.</text>
</comment>
<dbReference type="InterPro" id="IPR036739">
    <property type="entry name" value="SLC41_membr_dom_sf"/>
</dbReference>
<evidence type="ECO:0000256" key="1">
    <source>
        <dbReference type="ARBA" id="ARBA00004141"/>
    </source>
</evidence>
<keyword evidence="4 9" id="KW-0812">Transmembrane</keyword>
<feature type="domain" description="CBS" evidence="10">
    <location>
        <begin position="199"/>
        <end position="255"/>
    </location>
</feature>
<protein>
    <recommendedName>
        <fullName evidence="9">Magnesium transporter MgtE</fullName>
    </recommendedName>
</protein>
<keyword evidence="9" id="KW-1003">Cell membrane</keyword>
<keyword evidence="5 9" id="KW-0460">Magnesium</keyword>
<evidence type="ECO:0000256" key="7">
    <source>
        <dbReference type="ARBA" id="ARBA00023136"/>
    </source>
</evidence>
<name>A0A327QGL3_9BACT</name>
<dbReference type="SUPFAM" id="SSF158791">
    <property type="entry name" value="MgtE N-terminal domain-like"/>
    <property type="match status" value="1"/>
</dbReference>
<dbReference type="AlphaFoldDB" id="A0A327QGL3"/>
<evidence type="ECO:0000256" key="3">
    <source>
        <dbReference type="ARBA" id="ARBA00022448"/>
    </source>
</evidence>
<dbReference type="InterPro" id="IPR038076">
    <property type="entry name" value="MgtE_N_sf"/>
</dbReference>
<evidence type="ECO:0000313" key="12">
    <source>
        <dbReference type="Proteomes" id="UP000249547"/>
    </source>
</evidence>
<organism evidence="11 12">
    <name type="scientific">Chitinophaga skermanii</name>
    <dbReference type="NCBI Taxonomy" id="331697"/>
    <lineage>
        <taxon>Bacteria</taxon>
        <taxon>Pseudomonadati</taxon>
        <taxon>Bacteroidota</taxon>
        <taxon>Chitinophagia</taxon>
        <taxon>Chitinophagales</taxon>
        <taxon>Chitinophagaceae</taxon>
        <taxon>Chitinophaga</taxon>
    </lineage>
</organism>
<evidence type="ECO:0000256" key="4">
    <source>
        <dbReference type="ARBA" id="ARBA00022692"/>
    </source>
</evidence>
<feature type="transmembrane region" description="Helical" evidence="9">
    <location>
        <begin position="430"/>
        <end position="453"/>
    </location>
</feature>
<dbReference type="Pfam" id="PF03448">
    <property type="entry name" value="MgtE_N"/>
    <property type="match status" value="1"/>
</dbReference>
<dbReference type="SUPFAM" id="SSF54631">
    <property type="entry name" value="CBS-domain pair"/>
    <property type="match status" value="1"/>
</dbReference>
<dbReference type="GO" id="GO:0015095">
    <property type="term" value="F:magnesium ion transmembrane transporter activity"/>
    <property type="evidence" value="ECO:0007669"/>
    <property type="project" value="UniProtKB-UniRule"/>
</dbReference>
<dbReference type="Gene3D" id="1.10.357.20">
    <property type="entry name" value="SLC41 divalent cation transporters, integral membrane domain"/>
    <property type="match status" value="1"/>
</dbReference>
<dbReference type="PANTHER" id="PTHR43773:SF1">
    <property type="entry name" value="MAGNESIUM TRANSPORTER MGTE"/>
    <property type="match status" value="1"/>
</dbReference>
<dbReference type="Gene3D" id="1.25.60.10">
    <property type="entry name" value="MgtE N-terminal domain-like"/>
    <property type="match status" value="1"/>
</dbReference>
<dbReference type="Pfam" id="PF00571">
    <property type="entry name" value="CBS"/>
    <property type="match status" value="2"/>
</dbReference>
<proteinExistence type="inferred from homology"/>
<dbReference type="InterPro" id="IPR046342">
    <property type="entry name" value="CBS_dom_sf"/>
</dbReference>
<dbReference type="EMBL" id="QLLL01000006">
    <property type="protein sequence ID" value="RAJ02473.1"/>
    <property type="molecule type" value="Genomic_DNA"/>
</dbReference>
<dbReference type="RefSeq" id="WP_111598912.1">
    <property type="nucleotide sequence ID" value="NZ_QLLL01000006.1"/>
</dbReference>
<feature type="transmembrane region" description="Helical" evidence="9">
    <location>
        <begin position="389"/>
        <end position="418"/>
    </location>
</feature>
<feature type="transmembrane region" description="Helical" evidence="9">
    <location>
        <begin position="283"/>
        <end position="303"/>
    </location>
</feature>
<dbReference type="CDD" id="cd04606">
    <property type="entry name" value="CBS_pair_Mg_transporter"/>
    <property type="match status" value="1"/>
</dbReference>
<dbReference type="InterPro" id="IPR006668">
    <property type="entry name" value="Mg_transptr_MgtE_intracell_dom"/>
</dbReference>